<protein>
    <recommendedName>
        <fullName evidence="4">Defensin</fullName>
    </recommendedName>
</protein>
<keyword evidence="3" id="KW-1185">Reference proteome</keyword>
<accession>A0ABQ8D307</accession>
<evidence type="ECO:0000256" key="1">
    <source>
        <dbReference type="SAM" id="SignalP"/>
    </source>
</evidence>
<proteinExistence type="predicted"/>
<name>A0ABQ8D307_BRANA</name>
<sequence>MAKFTSIITLLFIVLIIFSAFDCLIINPDIYKEEPTMVKGQKSCKRKPKAGRRFCKRDAICQKTCVEIEKAIRGTCDYKFPWTQCFCHFPC</sequence>
<dbReference type="InterPro" id="IPR036574">
    <property type="entry name" value="Scorpion_toxin-like_sf"/>
</dbReference>
<feature type="signal peptide" evidence="1">
    <location>
        <begin position="1"/>
        <end position="23"/>
    </location>
</feature>
<dbReference type="SUPFAM" id="SSF57095">
    <property type="entry name" value="Scorpion toxin-like"/>
    <property type="match status" value="1"/>
</dbReference>
<evidence type="ECO:0008006" key="4">
    <source>
        <dbReference type="Google" id="ProtNLM"/>
    </source>
</evidence>
<dbReference type="EMBL" id="JAGKQM010000006">
    <property type="protein sequence ID" value="KAH0923727.1"/>
    <property type="molecule type" value="Genomic_DNA"/>
</dbReference>
<keyword evidence="1" id="KW-0732">Signal</keyword>
<evidence type="ECO:0000313" key="2">
    <source>
        <dbReference type="EMBL" id="KAH0923727.1"/>
    </source>
</evidence>
<gene>
    <name evidence="2" type="ORF">HID58_023745</name>
</gene>
<comment type="caution">
    <text evidence="2">The sequence shown here is derived from an EMBL/GenBank/DDBJ whole genome shotgun (WGS) entry which is preliminary data.</text>
</comment>
<dbReference type="Proteomes" id="UP000824890">
    <property type="component" value="Unassembled WGS sequence"/>
</dbReference>
<evidence type="ECO:0000313" key="3">
    <source>
        <dbReference type="Proteomes" id="UP000824890"/>
    </source>
</evidence>
<reference evidence="2 3" key="1">
    <citation type="submission" date="2021-05" db="EMBL/GenBank/DDBJ databases">
        <title>Genome Assembly of Synthetic Allotetraploid Brassica napus Reveals Homoeologous Exchanges between Subgenomes.</title>
        <authorList>
            <person name="Davis J.T."/>
        </authorList>
    </citation>
    <scope>NUCLEOTIDE SEQUENCE [LARGE SCALE GENOMIC DNA]</scope>
    <source>
        <strain evidence="3">cv. Da-Ae</strain>
        <tissue evidence="2">Seedling</tissue>
    </source>
</reference>
<dbReference type="Gene3D" id="3.30.30.10">
    <property type="entry name" value="Knottin, scorpion toxin-like"/>
    <property type="match status" value="1"/>
</dbReference>
<organism evidence="2 3">
    <name type="scientific">Brassica napus</name>
    <name type="common">Rape</name>
    <dbReference type="NCBI Taxonomy" id="3708"/>
    <lineage>
        <taxon>Eukaryota</taxon>
        <taxon>Viridiplantae</taxon>
        <taxon>Streptophyta</taxon>
        <taxon>Embryophyta</taxon>
        <taxon>Tracheophyta</taxon>
        <taxon>Spermatophyta</taxon>
        <taxon>Magnoliopsida</taxon>
        <taxon>eudicotyledons</taxon>
        <taxon>Gunneridae</taxon>
        <taxon>Pentapetalae</taxon>
        <taxon>rosids</taxon>
        <taxon>malvids</taxon>
        <taxon>Brassicales</taxon>
        <taxon>Brassicaceae</taxon>
        <taxon>Brassiceae</taxon>
        <taxon>Brassica</taxon>
    </lineage>
</organism>
<feature type="chain" id="PRO_5045552128" description="Defensin" evidence="1">
    <location>
        <begin position="24"/>
        <end position="91"/>
    </location>
</feature>